<proteinExistence type="inferred from homology"/>
<evidence type="ECO:0000256" key="3">
    <source>
        <dbReference type="ARBA" id="ARBA00004760"/>
    </source>
</evidence>
<dbReference type="Proteomes" id="UP000659654">
    <property type="component" value="Unassembled WGS sequence"/>
</dbReference>
<dbReference type="InterPro" id="IPR002129">
    <property type="entry name" value="PyrdxlP-dep_de-COase"/>
</dbReference>
<comment type="pathway">
    <text evidence="4">Sphingolipid metabolism.</text>
</comment>
<evidence type="ECO:0000256" key="10">
    <source>
        <dbReference type="ARBA" id="ARBA00023098"/>
    </source>
</evidence>
<dbReference type="Pfam" id="PF00282">
    <property type="entry name" value="Pyridoxal_deC"/>
    <property type="match status" value="1"/>
</dbReference>
<dbReference type="PANTHER" id="PTHR42735:SF6">
    <property type="entry name" value="SPHINGOSINE-1-PHOSPHATE LYASE 1"/>
    <property type="match status" value="1"/>
</dbReference>
<keyword evidence="9" id="KW-1133">Transmembrane helix</keyword>
<protein>
    <recommendedName>
        <fullName evidence="14">sphinganine-1-phosphate aldolase</fullName>
        <ecNumber evidence="14">4.1.2.27</ecNumber>
    </recommendedName>
    <alternativeName>
        <fullName evidence="15">Sphingosine-1-phosphate aldolase</fullName>
    </alternativeName>
</protein>
<evidence type="ECO:0000256" key="5">
    <source>
        <dbReference type="ARBA" id="ARBA00022692"/>
    </source>
</evidence>
<evidence type="ECO:0000313" key="17">
    <source>
        <dbReference type="EMBL" id="CAD5226868.1"/>
    </source>
</evidence>
<keyword evidence="6" id="KW-0256">Endoplasmic reticulum</keyword>
<dbReference type="OrthoDB" id="10254570at2759"/>
<reference evidence="17" key="1">
    <citation type="submission" date="2020-09" db="EMBL/GenBank/DDBJ databases">
        <authorList>
            <person name="Kikuchi T."/>
        </authorList>
    </citation>
    <scope>NUCLEOTIDE SEQUENCE</scope>
    <source>
        <strain evidence="17">Ka4C1</strain>
    </source>
</reference>
<dbReference type="GO" id="GO:0005789">
    <property type="term" value="C:endoplasmic reticulum membrane"/>
    <property type="evidence" value="ECO:0007669"/>
    <property type="project" value="UniProtKB-SubCell"/>
</dbReference>
<dbReference type="PANTHER" id="PTHR42735">
    <property type="match status" value="1"/>
</dbReference>
<evidence type="ECO:0000256" key="1">
    <source>
        <dbReference type="ARBA" id="ARBA00001933"/>
    </source>
</evidence>
<dbReference type="SUPFAM" id="SSF55394">
    <property type="entry name" value="Bactericidal permeability-increasing protein, BPI"/>
    <property type="match status" value="1"/>
</dbReference>
<dbReference type="GO" id="GO:0030170">
    <property type="term" value="F:pyridoxal phosphate binding"/>
    <property type="evidence" value="ECO:0007669"/>
    <property type="project" value="InterPro"/>
</dbReference>
<name>A0A7I8WU24_BURXY</name>
<dbReference type="SMR" id="A0A7I8WU24"/>
<evidence type="ECO:0000256" key="14">
    <source>
        <dbReference type="ARBA" id="ARBA00038965"/>
    </source>
</evidence>
<dbReference type="Gene3D" id="3.15.20.10">
    <property type="entry name" value="Bactericidal permeability-increasing protein, domain 2"/>
    <property type="match status" value="1"/>
</dbReference>
<comment type="pathway">
    <text evidence="3">Lipid metabolism; sphingolipid metabolism.</text>
</comment>
<keyword evidence="5" id="KW-0812">Transmembrane</keyword>
<evidence type="ECO:0000313" key="18">
    <source>
        <dbReference type="Proteomes" id="UP000659654"/>
    </source>
</evidence>
<evidence type="ECO:0000256" key="15">
    <source>
        <dbReference type="ARBA" id="ARBA00042568"/>
    </source>
</evidence>
<dbReference type="SUPFAM" id="SSF53383">
    <property type="entry name" value="PLP-dependent transferases"/>
    <property type="match status" value="1"/>
</dbReference>
<dbReference type="Proteomes" id="UP000582659">
    <property type="component" value="Unassembled WGS sequence"/>
</dbReference>
<accession>A0A7I8WU24</accession>
<evidence type="ECO:0000256" key="11">
    <source>
        <dbReference type="ARBA" id="ARBA00023136"/>
    </source>
</evidence>
<dbReference type="EMBL" id="CAJFCV020000004">
    <property type="protein sequence ID" value="CAG9116413.1"/>
    <property type="molecule type" value="Genomic_DNA"/>
</dbReference>
<feature type="modified residue" description="N6-(pyridoxal phosphate)lysine" evidence="16">
    <location>
        <position position="344"/>
    </location>
</feature>
<evidence type="ECO:0000256" key="12">
    <source>
        <dbReference type="ARBA" id="ARBA00023239"/>
    </source>
</evidence>
<comment type="similarity">
    <text evidence="13">Belongs to the group II decarboxylase family. Sphingosine-1-phosphate lyase subfamily.</text>
</comment>
<organism evidence="17 18">
    <name type="scientific">Bursaphelenchus xylophilus</name>
    <name type="common">Pinewood nematode worm</name>
    <name type="synonym">Aphelenchoides xylophilus</name>
    <dbReference type="NCBI Taxonomy" id="6326"/>
    <lineage>
        <taxon>Eukaryota</taxon>
        <taxon>Metazoa</taxon>
        <taxon>Ecdysozoa</taxon>
        <taxon>Nematoda</taxon>
        <taxon>Chromadorea</taxon>
        <taxon>Rhabditida</taxon>
        <taxon>Tylenchina</taxon>
        <taxon>Tylenchomorpha</taxon>
        <taxon>Aphelenchoidea</taxon>
        <taxon>Aphelenchoididae</taxon>
        <taxon>Bursaphelenchus</taxon>
    </lineage>
</organism>
<dbReference type="InterPro" id="IPR015424">
    <property type="entry name" value="PyrdxlP-dep_Trfase"/>
</dbReference>
<evidence type="ECO:0000256" key="16">
    <source>
        <dbReference type="PIRSR" id="PIRSR602129-50"/>
    </source>
</evidence>
<evidence type="ECO:0000256" key="6">
    <source>
        <dbReference type="ARBA" id="ARBA00022824"/>
    </source>
</evidence>
<evidence type="ECO:0000256" key="8">
    <source>
        <dbReference type="ARBA" id="ARBA00022919"/>
    </source>
</evidence>
<dbReference type="GO" id="GO:0008289">
    <property type="term" value="F:lipid binding"/>
    <property type="evidence" value="ECO:0007669"/>
    <property type="project" value="InterPro"/>
</dbReference>
<keyword evidence="8" id="KW-0746">Sphingolipid metabolism</keyword>
<dbReference type="Gene3D" id="3.90.1150.10">
    <property type="entry name" value="Aspartate Aminotransferase, domain 1"/>
    <property type="match status" value="1"/>
</dbReference>
<dbReference type="GO" id="GO:0030149">
    <property type="term" value="P:sphingolipid catabolic process"/>
    <property type="evidence" value="ECO:0007669"/>
    <property type="project" value="TreeGrafter"/>
</dbReference>
<keyword evidence="18" id="KW-1185">Reference proteome</keyword>
<comment type="caution">
    <text evidence="17">The sequence shown here is derived from an EMBL/GenBank/DDBJ whole genome shotgun (WGS) entry which is preliminary data.</text>
</comment>
<dbReference type="Gene3D" id="6.10.140.2150">
    <property type="match status" value="1"/>
</dbReference>
<dbReference type="Gene3D" id="3.40.640.10">
    <property type="entry name" value="Type I PLP-dependent aspartate aminotransferase-like (Major domain)"/>
    <property type="match status" value="1"/>
</dbReference>
<keyword evidence="12" id="KW-0456">Lyase</keyword>
<keyword evidence="7 16" id="KW-0663">Pyridoxal phosphate</keyword>
<dbReference type="InterPro" id="IPR015421">
    <property type="entry name" value="PyrdxlP-dep_Trfase_major"/>
</dbReference>
<dbReference type="AlphaFoldDB" id="A0A7I8WU24"/>
<dbReference type="GO" id="GO:0019752">
    <property type="term" value="P:carboxylic acid metabolic process"/>
    <property type="evidence" value="ECO:0007669"/>
    <property type="project" value="InterPro"/>
</dbReference>
<evidence type="ECO:0000256" key="4">
    <source>
        <dbReference type="ARBA" id="ARBA00004991"/>
    </source>
</evidence>
<sequence>MEVDHTPWRIILYFFDDLRLTFNRSLDHLEPWQVVMYTLSTVLFIQWFRKVVRIDDGASVHGSFHQVMLNFPFYKDKMKLLREAARKEIEEKLLRPDLQREFYKFLPEKGLAVSDIVAEAIEYKSMGDPLFERGRVSGAAFSDNNDEQTKLLTKVFELYAYTNANFPDIYPGCRKMEAEIIRMLCALFHGGTRSSGTVATSTAETAILACLAYRNYAMRKGIRKPEVIIGRNADVSFLEAAKLLGLRVVHIPMNEKHRIDLGAVKRAVSRETCMIVASAPSCITGIMDDVEKISELALRYGIPVHVDASIGGFLLPFMEQCDYAPPMFDFRLSGVTSIAVDLHKYAYTPVGSSAILYREHYYLKEQCFSDIHWPGGIYVSPTLSGSRPGSLLALTWATLLFNGKLGFVERTQKVLDATHWLKEKLKESPHVEIIGDPVLASVAFQSKNPNVPSHLLGDLLNELGWNLAFIQSPEALRFTVTIKQASAEIIDEFIDDMNKSCERLASDPDVKNFPKKTHVFFGVSSSFVDRGIAEELPSLYLDAFYATPMVPRRSNRTLSIEGRKLSHIPGSNSFNLLEQLNSNSMPSRFANNLETQAEEKDVVGATIYRRERGRTGRRPSLVERLKAGILSKKGKKERVVGTKFVICRADADDLFVSKMSRIFWLLSMFCALARSSGLGFSVGSNAASQLAQHAVHSILQQPKQIQIEVRNAANPWFEPIAHLNTKAKIMVDEIKVRFHHSLVDLKMHNFSLKSYTEMVVLPLPFFLGEDVAHFSAQIPLTDLQFRVHDMSVMMENCGVDEVFLDVLMERGYFLNWILKPLAGLVPASLLRDYVCTTLSDHLGALRNRFAVEFPLISLVPPKFQQYLHSKNTTLRIHLQSIEADKEQLTLSAGVDWAEAYFPEEVVSSTKMETEEPEEEPELLRSLAIADPESEAMERNLQLWVEDRLVNEVMDKFDWDFEWMNEDIAVNSDKLPRSTRDFLAVLCPTCFFELRVSANGVPHVQSSNSSMTLKKSDRIFIKVVNPTTNTDSVFVSLYLTLTIQLIPEVNDGVFRTQVNLLSTDIRMEEGAFPSAWNEFVQDLVKGMIMDVIWPGLKTEIEALIYSDGLKIPSNCGLEPMSMKLLFDDGKFGVSSRLLLDELYLKECLKQVKSKLPDPAKLLVIKDM</sequence>
<evidence type="ECO:0000256" key="7">
    <source>
        <dbReference type="ARBA" id="ARBA00022898"/>
    </source>
</evidence>
<gene>
    <name evidence="17" type="ORF">BXYJ_LOCUS9413</name>
</gene>
<dbReference type="InterPro" id="IPR017943">
    <property type="entry name" value="Bactericidal_perm-incr_a/b_dom"/>
</dbReference>
<evidence type="ECO:0000256" key="2">
    <source>
        <dbReference type="ARBA" id="ARBA00004389"/>
    </source>
</evidence>
<comment type="subcellular location">
    <subcellularLocation>
        <location evidence="2">Endoplasmic reticulum membrane</location>
        <topology evidence="2">Single-pass membrane protein</topology>
    </subcellularLocation>
</comment>
<comment type="cofactor">
    <cofactor evidence="1 16">
        <name>pyridoxal 5'-phosphate</name>
        <dbReference type="ChEBI" id="CHEBI:597326"/>
    </cofactor>
</comment>
<dbReference type="EMBL" id="CAJFDI010000004">
    <property type="protein sequence ID" value="CAD5226868.1"/>
    <property type="molecule type" value="Genomic_DNA"/>
</dbReference>
<dbReference type="EC" id="4.1.2.27" evidence="14"/>
<evidence type="ECO:0000256" key="9">
    <source>
        <dbReference type="ARBA" id="ARBA00022989"/>
    </source>
</evidence>
<keyword evidence="10" id="KW-0443">Lipid metabolism</keyword>
<dbReference type="InterPro" id="IPR015422">
    <property type="entry name" value="PyrdxlP-dep_Trfase_small"/>
</dbReference>
<keyword evidence="11" id="KW-0472">Membrane</keyword>
<dbReference type="GO" id="GO:0008117">
    <property type="term" value="F:sphinganine-1-phosphate aldolase activity"/>
    <property type="evidence" value="ECO:0007669"/>
    <property type="project" value="UniProtKB-EC"/>
</dbReference>
<evidence type="ECO:0000256" key="13">
    <source>
        <dbReference type="ARBA" id="ARBA00038302"/>
    </source>
</evidence>
<dbReference type="FunFam" id="3.40.640.10:FF:000020">
    <property type="entry name" value="sphingosine-1-phosphate lyase 1"/>
    <property type="match status" value="1"/>
</dbReference>
<dbReference type="InterPro" id="IPR050477">
    <property type="entry name" value="GrpII_AminoAcid_Decarb"/>
</dbReference>